<protein>
    <submittedName>
        <fullName evidence="3">Tyrosine-protein phosphatase</fullName>
        <ecNumber evidence="3">3.1.3.48</ecNumber>
    </submittedName>
</protein>
<dbReference type="InterPro" id="IPR000387">
    <property type="entry name" value="Tyr_Pase_dom"/>
</dbReference>
<organism evidence="3 4">
    <name type="scientific">Isoptericola haloaureus</name>
    <dbReference type="NCBI Taxonomy" id="1542902"/>
    <lineage>
        <taxon>Bacteria</taxon>
        <taxon>Bacillati</taxon>
        <taxon>Actinomycetota</taxon>
        <taxon>Actinomycetes</taxon>
        <taxon>Micrococcales</taxon>
        <taxon>Promicromonosporaceae</taxon>
        <taxon>Isoptericola</taxon>
    </lineage>
</organism>
<dbReference type="EC" id="3.1.3.48" evidence="3"/>
<dbReference type="Gene3D" id="3.90.190.10">
    <property type="entry name" value="Protein tyrosine phosphatase superfamily"/>
    <property type="match status" value="1"/>
</dbReference>
<dbReference type="InterPro" id="IPR026893">
    <property type="entry name" value="Tyr/Ser_Pase_IphP-type"/>
</dbReference>
<accession>A0ABU7Z8L9</accession>
<comment type="similarity">
    <text evidence="1">Belongs to the protein-tyrosine phosphatase family.</text>
</comment>
<dbReference type="PANTHER" id="PTHR31126:SF1">
    <property type="entry name" value="TYROSINE SPECIFIC PROTEIN PHOSPHATASES DOMAIN-CONTAINING PROTEIN"/>
    <property type="match status" value="1"/>
</dbReference>
<reference evidence="3" key="1">
    <citation type="journal article" date="2024" name="Antonie Van Leeuwenhoek">
        <title>Isoptericola haloaureus sp. nov., a dimorphic actinobacterium isolated from mangrove sediments of southeast India, implicating biosaline agricultural significance through nitrogen fixation and salt tolerance genes.</title>
        <authorList>
            <person name="Prathaban M."/>
            <person name="Prathiviraj R."/>
            <person name="Ravichandran M."/>
            <person name="Natarajan S.D."/>
            <person name="Sobanaa M."/>
            <person name="Hari Krishna Kumar S."/>
            <person name="Chandrasekar V."/>
            <person name="Selvin J."/>
        </authorList>
    </citation>
    <scope>NUCLEOTIDE SEQUENCE</scope>
    <source>
        <strain evidence="3">MP1014</strain>
    </source>
</reference>
<dbReference type="SUPFAM" id="SSF52799">
    <property type="entry name" value="(Phosphotyrosine protein) phosphatases II"/>
    <property type="match status" value="1"/>
</dbReference>
<feature type="domain" description="Tyrosine specific protein phosphatases" evidence="2">
    <location>
        <begin position="118"/>
        <end position="167"/>
    </location>
</feature>
<evidence type="ECO:0000259" key="2">
    <source>
        <dbReference type="PROSITE" id="PS50056"/>
    </source>
</evidence>
<dbReference type="Pfam" id="PF13350">
    <property type="entry name" value="Y_phosphatase3"/>
    <property type="match status" value="1"/>
</dbReference>
<dbReference type="PANTHER" id="PTHR31126">
    <property type="entry name" value="TYROSINE-PROTEIN PHOSPHATASE"/>
    <property type="match status" value="1"/>
</dbReference>
<proteinExistence type="inferred from homology"/>
<reference evidence="3" key="2">
    <citation type="submission" date="2024-02" db="EMBL/GenBank/DDBJ databases">
        <authorList>
            <person name="Prathaban M."/>
            <person name="Mythili R."/>
            <person name="Sharmila Devi N."/>
            <person name="Sobanaa M."/>
            <person name="Prathiviraj R."/>
            <person name="Selvin J."/>
        </authorList>
    </citation>
    <scope>NUCLEOTIDE SEQUENCE</scope>
    <source>
        <strain evidence="3">MP1014</strain>
    </source>
</reference>
<dbReference type="RefSeq" id="WP_332902240.1">
    <property type="nucleotide sequence ID" value="NZ_JBAGLP010000118.1"/>
</dbReference>
<comment type="caution">
    <text evidence="3">The sequence shown here is derived from an EMBL/GenBank/DDBJ whole genome shotgun (WGS) entry which is preliminary data.</text>
</comment>
<evidence type="ECO:0000256" key="1">
    <source>
        <dbReference type="ARBA" id="ARBA00009580"/>
    </source>
</evidence>
<dbReference type="InterPro" id="IPR016130">
    <property type="entry name" value="Tyr_Pase_AS"/>
</dbReference>
<dbReference type="Proteomes" id="UP001310387">
    <property type="component" value="Unassembled WGS sequence"/>
</dbReference>
<dbReference type="EMBL" id="JBAGLP010000118">
    <property type="protein sequence ID" value="MEG3615605.1"/>
    <property type="molecule type" value="Genomic_DNA"/>
</dbReference>
<evidence type="ECO:0000313" key="4">
    <source>
        <dbReference type="Proteomes" id="UP001310387"/>
    </source>
</evidence>
<dbReference type="InterPro" id="IPR029021">
    <property type="entry name" value="Prot-tyrosine_phosphatase-like"/>
</dbReference>
<dbReference type="PROSITE" id="PS00383">
    <property type="entry name" value="TYR_PHOSPHATASE_1"/>
    <property type="match status" value="1"/>
</dbReference>
<dbReference type="GO" id="GO:0004725">
    <property type="term" value="F:protein tyrosine phosphatase activity"/>
    <property type="evidence" value="ECO:0007669"/>
    <property type="project" value="UniProtKB-EC"/>
</dbReference>
<dbReference type="PROSITE" id="PS50056">
    <property type="entry name" value="TYR_PHOSPHATASE_2"/>
    <property type="match status" value="1"/>
</dbReference>
<keyword evidence="3" id="KW-0378">Hydrolase</keyword>
<name>A0ABU7Z8L9_9MICO</name>
<sequence length="243" mass="26217">MRELDWTGCPNVRDLGGLPTSLSATGATLTGRIARGPRRELLTESGWSAARDWGLTTVVDLRCPDEVGPRTGDPVVRPAVTESVTVLLAPTEDHADAEFRRTCFPILDSPAYWSHNWRILPHLVRSALEAIADARPGVLVHCSAGRDRTGMISALLLGNAGVAPDDVAADYATSVRAMAGQASQAPTADRQQTWTAEQVESWVTRTTPLVRDAASCTDEAFDAIGLSTEHRHRLRGLLTTETL</sequence>
<keyword evidence="4" id="KW-1185">Reference proteome</keyword>
<gene>
    <name evidence="3" type="ORF">V5O49_10770</name>
</gene>
<evidence type="ECO:0000313" key="3">
    <source>
        <dbReference type="EMBL" id="MEG3615605.1"/>
    </source>
</evidence>